<comment type="caution">
    <text evidence="3">The sequence shown here is derived from an EMBL/GenBank/DDBJ whole genome shotgun (WGS) entry which is preliminary data.</text>
</comment>
<keyword evidence="3" id="KW-0449">Lipoprotein</keyword>
<dbReference type="Proteomes" id="UP000031668">
    <property type="component" value="Unassembled WGS sequence"/>
</dbReference>
<dbReference type="SMART" id="SM00192">
    <property type="entry name" value="LDLa"/>
    <property type="match status" value="2"/>
</dbReference>
<dbReference type="PRINTS" id="PR00261">
    <property type="entry name" value="LDLRECEPTOR"/>
</dbReference>
<organism evidence="3 4">
    <name type="scientific">Thelohanellus kitauei</name>
    <name type="common">Myxosporean</name>
    <dbReference type="NCBI Taxonomy" id="669202"/>
    <lineage>
        <taxon>Eukaryota</taxon>
        <taxon>Metazoa</taxon>
        <taxon>Cnidaria</taxon>
        <taxon>Myxozoa</taxon>
        <taxon>Myxosporea</taxon>
        <taxon>Bivalvulida</taxon>
        <taxon>Platysporina</taxon>
        <taxon>Myxobolidae</taxon>
        <taxon>Thelohanellus</taxon>
    </lineage>
</organism>
<proteinExistence type="predicted"/>
<accession>A0A0C2N9S4</accession>
<dbReference type="InterPro" id="IPR002172">
    <property type="entry name" value="LDrepeatLR_classA_rpt"/>
</dbReference>
<evidence type="ECO:0000313" key="3">
    <source>
        <dbReference type="EMBL" id="KII70637.1"/>
    </source>
</evidence>
<dbReference type="InterPro" id="IPR051221">
    <property type="entry name" value="LDLR-related"/>
</dbReference>
<dbReference type="GO" id="GO:0043235">
    <property type="term" value="C:receptor complex"/>
    <property type="evidence" value="ECO:0007669"/>
    <property type="project" value="TreeGrafter"/>
</dbReference>
<dbReference type="AlphaFoldDB" id="A0A0C2N9S4"/>
<sequence length="119" mass="13241">MKCPLKSKRCQDGEGCYGESHKCDGFKDCSDGSDENNCPGTPRCIGNEFFKCGYSSKICLSKLCNGFRDCEDGSDEGPSCKQYDKIINISLKIEERGKVSFSWIHEKSPGQFDVSILNM</sequence>
<dbReference type="SUPFAM" id="SSF57424">
    <property type="entry name" value="LDL receptor-like module"/>
    <property type="match status" value="2"/>
</dbReference>
<dbReference type="PROSITE" id="PS50068">
    <property type="entry name" value="LDLRA_2"/>
    <property type="match status" value="2"/>
</dbReference>
<protein>
    <submittedName>
        <fullName evidence="3">Low-density lipoprotein receptor-related protein 4</fullName>
    </submittedName>
</protein>
<keyword evidence="3" id="KW-0675">Receptor</keyword>
<dbReference type="OrthoDB" id="5987602at2759"/>
<dbReference type="CDD" id="cd00112">
    <property type="entry name" value="LDLa"/>
    <property type="match status" value="1"/>
</dbReference>
<dbReference type="PANTHER" id="PTHR22722">
    <property type="entry name" value="LOW-DENSITY LIPOPROTEIN RECEPTOR-RELATED PROTEIN 2-RELATED"/>
    <property type="match status" value="1"/>
</dbReference>
<dbReference type="Gene3D" id="4.10.400.10">
    <property type="entry name" value="Low-density Lipoprotein Receptor"/>
    <property type="match status" value="2"/>
</dbReference>
<dbReference type="InterPro" id="IPR036055">
    <property type="entry name" value="LDL_receptor-like_sf"/>
</dbReference>
<reference evidence="3 4" key="1">
    <citation type="journal article" date="2014" name="Genome Biol. Evol.">
        <title>The genome of the myxosporean Thelohanellus kitauei shows adaptations to nutrient acquisition within its fish host.</title>
        <authorList>
            <person name="Yang Y."/>
            <person name="Xiong J."/>
            <person name="Zhou Z."/>
            <person name="Huo F."/>
            <person name="Miao W."/>
            <person name="Ran C."/>
            <person name="Liu Y."/>
            <person name="Zhang J."/>
            <person name="Feng J."/>
            <person name="Wang M."/>
            <person name="Wang M."/>
            <person name="Wang L."/>
            <person name="Yao B."/>
        </authorList>
    </citation>
    <scope>NUCLEOTIDE SEQUENCE [LARGE SCALE GENOMIC DNA]</scope>
    <source>
        <strain evidence="3">Wuqing</strain>
    </source>
</reference>
<evidence type="ECO:0000313" key="4">
    <source>
        <dbReference type="Proteomes" id="UP000031668"/>
    </source>
</evidence>
<feature type="disulfide bond" evidence="2">
    <location>
        <begin position="23"/>
        <end position="38"/>
    </location>
</feature>
<keyword evidence="4" id="KW-1185">Reference proteome</keyword>
<evidence type="ECO:0000256" key="1">
    <source>
        <dbReference type="ARBA" id="ARBA00023157"/>
    </source>
</evidence>
<dbReference type="Pfam" id="PF00057">
    <property type="entry name" value="Ldl_recept_a"/>
    <property type="match status" value="2"/>
</dbReference>
<feature type="disulfide bond" evidence="2">
    <location>
        <begin position="52"/>
        <end position="70"/>
    </location>
</feature>
<keyword evidence="1 2" id="KW-1015">Disulfide bond</keyword>
<dbReference type="OMA" id="PRCIGNE"/>
<comment type="caution">
    <text evidence="2">Lacks conserved residue(s) required for the propagation of feature annotation.</text>
</comment>
<gene>
    <name evidence="3" type="ORF">RF11_06993</name>
</gene>
<dbReference type="GO" id="GO:0005886">
    <property type="term" value="C:plasma membrane"/>
    <property type="evidence" value="ECO:0007669"/>
    <property type="project" value="TreeGrafter"/>
</dbReference>
<evidence type="ECO:0000256" key="2">
    <source>
        <dbReference type="PROSITE-ProRule" id="PRU00124"/>
    </source>
</evidence>
<name>A0A0C2N9S4_THEKT</name>
<dbReference type="EMBL" id="JWZT01002010">
    <property type="protein sequence ID" value="KII70637.1"/>
    <property type="molecule type" value="Genomic_DNA"/>
</dbReference>